<sequence length="155" mass="17092">MLRPGSSFRPSLGERKGLGQSLKEYKWTLKVNSEAGAGFMKHALALIEQSSRIVLASSGDRSLTTSPAKVRESMASFGFTPWSAPATQQHRDNRQNNGDDLTDIDRNGQDVHDYQTFAGAEGAWDLEQQFGDYTNNLTQDGISAFSERYGTFVPP</sequence>
<comment type="caution">
    <text evidence="2">The sequence shown here is derived from an EMBL/GenBank/DDBJ whole genome shotgun (WGS) entry which is preliminary data.</text>
</comment>
<evidence type="ECO:0000256" key="1">
    <source>
        <dbReference type="SAM" id="MobiDB-lite"/>
    </source>
</evidence>
<gene>
    <name evidence="2" type="ORF">LTR36_007318</name>
</gene>
<dbReference type="AlphaFoldDB" id="A0AAV9JAH9"/>
<dbReference type="Proteomes" id="UP001324427">
    <property type="component" value="Unassembled WGS sequence"/>
</dbReference>
<dbReference type="EMBL" id="JAVFHQ010000048">
    <property type="protein sequence ID" value="KAK4541786.1"/>
    <property type="molecule type" value="Genomic_DNA"/>
</dbReference>
<accession>A0AAV9JAH9</accession>
<evidence type="ECO:0000313" key="3">
    <source>
        <dbReference type="Proteomes" id="UP001324427"/>
    </source>
</evidence>
<protein>
    <submittedName>
        <fullName evidence="2">Uncharacterized protein</fullName>
    </submittedName>
</protein>
<keyword evidence="3" id="KW-1185">Reference proteome</keyword>
<proteinExistence type="predicted"/>
<organism evidence="2 3">
    <name type="scientific">Oleoguttula mirabilis</name>
    <dbReference type="NCBI Taxonomy" id="1507867"/>
    <lineage>
        <taxon>Eukaryota</taxon>
        <taxon>Fungi</taxon>
        <taxon>Dikarya</taxon>
        <taxon>Ascomycota</taxon>
        <taxon>Pezizomycotina</taxon>
        <taxon>Dothideomycetes</taxon>
        <taxon>Dothideomycetidae</taxon>
        <taxon>Mycosphaerellales</taxon>
        <taxon>Teratosphaeriaceae</taxon>
        <taxon>Oleoguttula</taxon>
    </lineage>
</organism>
<name>A0AAV9JAH9_9PEZI</name>
<reference evidence="2 3" key="1">
    <citation type="submission" date="2021-11" db="EMBL/GenBank/DDBJ databases">
        <title>Black yeast isolated from Biological Soil Crust.</title>
        <authorList>
            <person name="Kurbessoian T."/>
        </authorList>
    </citation>
    <scope>NUCLEOTIDE SEQUENCE [LARGE SCALE GENOMIC DNA]</scope>
    <source>
        <strain evidence="2 3">CCFEE 5522</strain>
    </source>
</reference>
<evidence type="ECO:0000313" key="2">
    <source>
        <dbReference type="EMBL" id="KAK4541786.1"/>
    </source>
</evidence>
<feature type="region of interest" description="Disordered" evidence="1">
    <location>
        <begin position="81"/>
        <end position="107"/>
    </location>
</feature>